<evidence type="ECO:0000256" key="1">
    <source>
        <dbReference type="ARBA" id="ARBA00004141"/>
    </source>
</evidence>
<feature type="transmembrane region" description="Helical" evidence="7">
    <location>
        <begin position="93"/>
        <end position="113"/>
    </location>
</feature>
<dbReference type="SUPFAM" id="SSF81345">
    <property type="entry name" value="ABC transporter involved in vitamin B12 uptake, BtuC"/>
    <property type="match status" value="1"/>
</dbReference>
<keyword evidence="3 6" id="KW-0812">Transmembrane</keyword>
<keyword evidence="4 7" id="KW-1133">Transmembrane helix</keyword>
<accession>A0A8J3DA53</accession>
<comment type="similarity">
    <text evidence="2 6">Belongs to the ABC-3 integral membrane protein family.</text>
</comment>
<reference evidence="8" key="1">
    <citation type="journal article" date="2014" name="Int. J. Syst. Evol. Microbiol.">
        <title>Complete genome sequence of Corynebacterium casei LMG S-19264T (=DSM 44701T), isolated from a smear-ripened cheese.</title>
        <authorList>
            <consortium name="US DOE Joint Genome Institute (JGI-PGF)"/>
            <person name="Walter F."/>
            <person name="Albersmeier A."/>
            <person name="Kalinowski J."/>
            <person name="Ruckert C."/>
        </authorList>
    </citation>
    <scope>NUCLEOTIDE SEQUENCE</scope>
    <source>
        <strain evidence="8">KCTC 12870</strain>
    </source>
</reference>
<feature type="transmembrane region" description="Helical" evidence="7">
    <location>
        <begin position="119"/>
        <end position="152"/>
    </location>
</feature>
<dbReference type="GO" id="GO:0010043">
    <property type="term" value="P:response to zinc ion"/>
    <property type="evidence" value="ECO:0007669"/>
    <property type="project" value="TreeGrafter"/>
</dbReference>
<feature type="transmembrane region" description="Helical" evidence="7">
    <location>
        <begin position="65"/>
        <end position="84"/>
    </location>
</feature>
<evidence type="ECO:0000256" key="5">
    <source>
        <dbReference type="ARBA" id="ARBA00023136"/>
    </source>
</evidence>
<feature type="transmembrane region" description="Helical" evidence="7">
    <location>
        <begin position="211"/>
        <end position="239"/>
    </location>
</feature>
<evidence type="ECO:0000256" key="4">
    <source>
        <dbReference type="ARBA" id="ARBA00022989"/>
    </source>
</evidence>
<dbReference type="RefSeq" id="WP_189513939.1">
    <property type="nucleotide sequence ID" value="NZ_BMXG01000009.1"/>
</dbReference>
<dbReference type="EMBL" id="BMXG01000009">
    <property type="protein sequence ID" value="GHC00890.1"/>
    <property type="molecule type" value="Genomic_DNA"/>
</dbReference>
<dbReference type="Gene3D" id="1.10.3470.10">
    <property type="entry name" value="ABC transporter involved in vitamin B12 uptake, BtuC"/>
    <property type="match status" value="1"/>
</dbReference>
<dbReference type="CDD" id="cd06550">
    <property type="entry name" value="TM_ABC_iron-siderophores_like"/>
    <property type="match status" value="1"/>
</dbReference>
<dbReference type="Proteomes" id="UP000642829">
    <property type="component" value="Unassembled WGS sequence"/>
</dbReference>
<evidence type="ECO:0000256" key="3">
    <source>
        <dbReference type="ARBA" id="ARBA00022692"/>
    </source>
</evidence>
<dbReference type="Pfam" id="PF00950">
    <property type="entry name" value="ABC-3"/>
    <property type="match status" value="1"/>
</dbReference>
<dbReference type="InterPro" id="IPR037294">
    <property type="entry name" value="ABC_BtuC-like"/>
</dbReference>
<feature type="transmembrane region" description="Helical" evidence="7">
    <location>
        <begin position="13"/>
        <end position="35"/>
    </location>
</feature>
<dbReference type="PANTHER" id="PTHR30477:SF13">
    <property type="entry name" value="IRON TRANSPORT SYSTEM MEMBRANE PROTEIN HI_0360-RELATED"/>
    <property type="match status" value="1"/>
</dbReference>
<feature type="transmembrane region" description="Helical" evidence="7">
    <location>
        <begin position="179"/>
        <end position="205"/>
    </location>
</feature>
<keyword evidence="9" id="KW-1185">Reference proteome</keyword>
<organism evidence="8 9">
    <name type="scientific">Cerasicoccus arenae</name>
    <dbReference type="NCBI Taxonomy" id="424488"/>
    <lineage>
        <taxon>Bacteria</taxon>
        <taxon>Pseudomonadati</taxon>
        <taxon>Verrucomicrobiota</taxon>
        <taxon>Opitutia</taxon>
        <taxon>Puniceicoccales</taxon>
        <taxon>Cerasicoccaceae</taxon>
        <taxon>Cerasicoccus</taxon>
    </lineage>
</organism>
<dbReference type="InterPro" id="IPR001626">
    <property type="entry name" value="ABC_TroCD"/>
</dbReference>
<reference evidence="8" key="2">
    <citation type="submission" date="2020-09" db="EMBL/GenBank/DDBJ databases">
        <authorList>
            <person name="Sun Q."/>
            <person name="Kim S."/>
        </authorList>
    </citation>
    <scope>NUCLEOTIDE SEQUENCE</scope>
    <source>
        <strain evidence="8">KCTC 12870</strain>
    </source>
</reference>
<evidence type="ECO:0000256" key="6">
    <source>
        <dbReference type="RuleBase" id="RU003943"/>
    </source>
</evidence>
<gene>
    <name evidence="8" type="ORF">GCM10007047_16540</name>
</gene>
<feature type="transmembrane region" description="Helical" evidence="7">
    <location>
        <begin position="42"/>
        <end position="59"/>
    </location>
</feature>
<keyword evidence="5 7" id="KW-0472">Membrane</keyword>
<sequence length="270" mass="28263">MIDWLLDPFAAPFMQRALLAAALAGVNCAVIGVYIVQRRMSFFGGALSHTVLPGMVFAFLRGLDIFWGALGAALATAFGVSWLARRREVGEDAAIGVVLSGMFALGVLMMSQVNSFRDFNALLFGSVLGVAPADLILTAIVTVIVLIAVGLINKELELASVDPEYARVIGARPDRMRTVLLVLTALSVVTAVRVVGALMATALLITPAAAALIWARSVGIAMLLASGIAAFSVIAGLIISYQFDFSSGASIVLASTACFAGSWLARAWRG</sequence>
<dbReference type="AlphaFoldDB" id="A0A8J3DA53"/>
<feature type="transmembrane region" description="Helical" evidence="7">
    <location>
        <begin position="251"/>
        <end position="268"/>
    </location>
</feature>
<evidence type="ECO:0000313" key="9">
    <source>
        <dbReference type="Proteomes" id="UP000642829"/>
    </source>
</evidence>
<evidence type="ECO:0000256" key="2">
    <source>
        <dbReference type="ARBA" id="ARBA00008034"/>
    </source>
</evidence>
<evidence type="ECO:0000313" key="8">
    <source>
        <dbReference type="EMBL" id="GHC00890.1"/>
    </source>
</evidence>
<keyword evidence="6" id="KW-0813">Transport</keyword>
<name>A0A8J3DA53_9BACT</name>
<dbReference type="GO" id="GO:0055085">
    <property type="term" value="P:transmembrane transport"/>
    <property type="evidence" value="ECO:0007669"/>
    <property type="project" value="InterPro"/>
</dbReference>
<protein>
    <submittedName>
        <fullName evidence="8">Manganese ABC transporter permease</fullName>
    </submittedName>
</protein>
<comment type="subcellular location">
    <subcellularLocation>
        <location evidence="6">Cell membrane</location>
        <topology evidence="6">Multi-pass membrane protein</topology>
    </subcellularLocation>
    <subcellularLocation>
        <location evidence="1">Membrane</location>
        <topology evidence="1">Multi-pass membrane protein</topology>
    </subcellularLocation>
</comment>
<dbReference type="GO" id="GO:0043190">
    <property type="term" value="C:ATP-binding cassette (ABC) transporter complex"/>
    <property type="evidence" value="ECO:0007669"/>
    <property type="project" value="InterPro"/>
</dbReference>
<evidence type="ECO:0000256" key="7">
    <source>
        <dbReference type="SAM" id="Phobius"/>
    </source>
</evidence>
<proteinExistence type="inferred from homology"/>
<dbReference type="PANTHER" id="PTHR30477">
    <property type="entry name" value="ABC-TRANSPORTER METAL-BINDING PROTEIN"/>
    <property type="match status" value="1"/>
</dbReference>
<comment type="caution">
    <text evidence="8">The sequence shown here is derived from an EMBL/GenBank/DDBJ whole genome shotgun (WGS) entry which is preliminary data.</text>
</comment>